<sequence length="78" mass="8087">MKSFEDTVFPAMMAVPGAVPVSPSGTPVTPMTPVVFSPRQLLQHAVQGVHTPTAPGPRLAGVYRPGGQVLPTPASIQQ</sequence>
<evidence type="ECO:0000313" key="2">
    <source>
        <dbReference type="EMBL" id="OLP98125.1"/>
    </source>
</evidence>
<dbReference type="OrthoDB" id="10468346at2759"/>
<accession>A0A1Q9DSH2</accession>
<organism evidence="2 3">
    <name type="scientific">Symbiodinium microadriaticum</name>
    <name type="common">Dinoflagellate</name>
    <name type="synonym">Zooxanthella microadriatica</name>
    <dbReference type="NCBI Taxonomy" id="2951"/>
    <lineage>
        <taxon>Eukaryota</taxon>
        <taxon>Sar</taxon>
        <taxon>Alveolata</taxon>
        <taxon>Dinophyceae</taxon>
        <taxon>Suessiales</taxon>
        <taxon>Symbiodiniaceae</taxon>
        <taxon>Symbiodinium</taxon>
    </lineage>
</organism>
<reference evidence="2 3" key="1">
    <citation type="submission" date="2016-02" db="EMBL/GenBank/DDBJ databases">
        <title>Genome analysis of coral dinoflagellate symbionts highlights evolutionary adaptations to a symbiotic lifestyle.</title>
        <authorList>
            <person name="Aranda M."/>
            <person name="Li Y."/>
            <person name="Liew Y.J."/>
            <person name="Baumgarten S."/>
            <person name="Simakov O."/>
            <person name="Wilson M."/>
            <person name="Piel J."/>
            <person name="Ashoor H."/>
            <person name="Bougouffa S."/>
            <person name="Bajic V.B."/>
            <person name="Ryu T."/>
            <person name="Ravasi T."/>
            <person name="Bayer T."/>
            <person name="Micklem G."/>
            <person name="Kim H."/>
            <person name="Bhak J."/>
            <person name="Lajeunesse T.C."/>
            <person name="Voolstra C.R."/>
        </authorList>
    </citation>
    <scope>NUCLEOTIDE SEQUENCE [LARGE SCALE GENOMIC DNA]</scope>
    <source>
        <strain evidence="2 3">CCMP2467</strain>
    </source>
</reference>
<protein>
    <submittedName>
        <fullName evidence="2">Uncharacterized protein</fullName>
    </submittedName>
</protein>
<dbReference type="Proteomes" id="UP000186817">
    <property type="component" value="Unassembled WGS sequence"/>
</dbReference>
<proteinExistence type="predicted"/>
<gene>
    <name evidence="2" type="ORF">AK812_SmicGene19443</name>
</gene>
<feature type="non-terminal residue" evidence="2">
    <location>
        <position position="78"/>
    </location>
</feature>
<comment type="caution">
    <text evidence="2">The sequence shown here is derived from an EMBL/GenBank/DDBJ whole genome shotgun (WGS) entry which is preliminary data.</text>
</comment>
<keyword evidence="3" id="KW-1185">Reference proteome</keyword>
<feature type="region of interest" description="Disordered" evidence="1">
    <location>
        <begin position="49"/>
        <end position="78"/>
    </location>
</feature>
<dbReference type="EMBL" id="LSRX01000407">
    <property type="protein sequence ID" value="OLP98125.1"/>
    <property type="molecule type" value="Genomic_DNA"/>
</dbReference>
<dbReference type="AlphaFoldDB" id="A0A1Q9DSH2"/>
<evidence type="ECO:0000313" key="3">
    <source>
        <dbReference type="Proteomes" id="UP000186817"/>
    </source>
</evidence>
<name>A0A1Q9DSH2_SYMMI</name>
<evidence type="ECO:0000256" key="1">
    <source>
        <dbReference type="SAM" id="MobiDB-lite"/>
    </source>
</evidence>